<dbReference type="InterPro" id="IPR013083">
    <property type="entry name" value="Znf_RING/FYVE/PHD"/>
</dbReference>
<name>E2BD82_HARSA</name>
<feature type="domain" description="RING-type" evidence="16">
    <location>
        <begin position="293"/>
        <end position="329"/>
    </location>
</feature>
<organism evidence="18">
    <name type="scientific">Harpegnathos saltator</name>
    <name type="common">Jerdon's jumping ant</name>
    <dbReference type="NCBI Taxonomy" id="610380"/>
    <lineage>
        <taxon>Eukaryota</taxon>
        <taxon>Metazoa</taxon>
        <taxon>Ecdysozoa</taxon>
        <taxon>Arthropoda</taxon>
        <taxon>Hexapoda</taxon>
        <taxon>Insecta</taxon>
        <taxon>Pterygota</taxon>
        <taxon>Neoptera</taxon>
        <taxon>Endopterygota</taxon>
        <taxon>Hymenoptera</taxon>
        <taxon>Apocrita</taxon>
        <taxon>Aculeata</taxon>
        <taxon>Formicoidea</taxon>
        <taxon>Formicidae</taxon>
        <taxon>Ponerinae</taxon>
        <taxon>Ponerini</taxon>
        <taxon>Harpegnathos</taxon>
    </lineage>
</organism>
<keyword evidence="7 14" id="KW-0863">Zinc-finger</keyword>
<protein>
    <recommendedName>
        <fullName evidence="3">RING-type E3 ubiquitin transferase</fullName>
        <ecNumber evidence="3">2.3.2.27</ecNumber>
    </recommendedName>
</protein>
<dbReference type="STRING" id="610380.E2BD82"/>
<dbReference type="GO" id="GO:0008270">
    <property type="term" value="F:zinc ion binding"/>
    <property type="evidence" value="ECO:0007669"/>
    <property type="project" value="UniProtKB-KW"/>
</dbReference>
<accession>E2BD82</accession>
<evidence type="ECO:0000313" key="18">
    <source>
        <dbReference type="Proteomes" id="UP000008237"/>
    </source>
</evidence>
<dbReference type="GO" id="GO:0016874">
    <property type="term" value="F:ligase activity"/>
    <property type="evidence" value="ECO:0007669"/>
    <property type="project" value="UniProtKB-KW"/>
</dbReference>
<dbReference type="GO" id="GO:0005741">
    <property type="term" value="C:mitochondrial outer membrane"/>
    <property type="evidence" value="ECO:0007669"/>
    <property type="project" value="UniProtKB-SubCell"/>
</dbReference>
<keyword evidence="5 15" id="KW-0812">Transmembrane</keyword>
<dbReference type="PANTHER" id="PTHR12183">
    <property type="entry name" value="MITOCHONDRIAL UBIQUITIN LIGASE ACTIVATOR OF NFKB 1"/>
    <property type="match status" value="1"/>
</dbReference>
<evidence type="ECO:0000256" key="7">
    <source>
        <dbReference type="ARBA" id="ARBA00022771"/>
    </source>
</evidence>
<evidence type="ECO:0000259" key="16">
    <source>
        <dbReference type="PROSITE" id="PS50089"/>
    </source>
</evidence>
<evidence type="ECO:0000256" key="13">
    <source>
        <dbReference type="ARBA" id="ARBA00023136"/>
    </source>
</evidence>
<dbReference type="AlphaFoldDB" id="E2BD82"/>
<dbReference type="SMART" id="SM00184">
    <property type="entry name" value="RING"/>
    <property type="match status" value="1"/>
</dbReference>
<dbReference type="GO" id="GO:0016567">
    <property type="term" value="P:protein ubiquitination"/>
    <property type="evidence" value="ECO:0007669"/>
    <property type="project" value="InterPro"/>
</dbReference>
<keyword evidence="13 15" id="KW-0472">Membrane</keyword>
<dbReference type="InterPro" id="IPR022170">
    <property type="entry name" value="MUL1-like"/>
</dbReference>
<dbReference type="FunCoup" id="E2BD82">
    <property type="interactions" value="1154"/>
</dbReference>
<dbReference type="InterPro" id="IPR001841">
    <property type="entry name" value="Znf_RING"/>
</dbReference>
<dbReference type="PROSITE" id="PS50089">
    <property type="entry name" value="ZF_RING_2"/>
    <property type="match status" value="1"/>
</dbReference>
<evidence type="ECO:0000256" key="2">
    <source>
        <dbReference type="ARBA" id="ARBA00004374"/>
    </source>
</evidence>
<dbReference type="GO" id="GO:0061630">
    <property type="term" value="F:ubiquitin protein ligase activity"/>
    <property type="evidence" value="ECO:0007669"/>
    <property type="project" value="UniProtKB-EC"/>
</dbReference>
<proteinExistence type="predicted"/>
<evidence type="ECO:0000256" key="12">
    <source>
        <dbReference type="ARBA" id="ARBA00023128"/>
    </source>
</evidence>
<evidence type="ECO:0000256" key="6">
    <source>
        <dbReference type="ARBA" id="ARBA00022723"/>
    </source>
</evidence>
<dbReference type="CDD" id="cd16649">
    <property type="entry name" value="mRING-HC-C3HC5_CGRF1-like"/>
    <property type="match status" value="1"/>
</dbReference>
<keyword evidence="9" id="KW-1000">Mitochondrion outer membrane</keyword>
<comment type="subcellular location">
    <subcellularLocation>
        <location evidence="2">Mitochondrion outer membrane</location>
        <topology evidence="2">Multi-pass membrane protein</topology>
    </subcellularLocation>
</comment>
<evidence type="ECO:0000256" key="3">
    <source>
        <dbReference type="ARBA" id="ARBA00012483"/>
    </source>
</evidence>
<reference evidence="17 18" key="1">
    <citation type="journal article" date="2010" name="Science">
        <title>Genomic comparison of the ants Camponotus floridanus and Harpegnathos saltator.</title>
        <authorList>
            <person name="Bonasio R."/>
            <person name="Zhang G."/>
            <person name="Ye C."/>
            <person name="Mutti N.S."/>
            <person name="Fang X."/>
            <person name="Qin N."/>
            <person name="Donahue G."/>
            <person name="Yang P."/>
            <person name="Li Q."/>
            <person name="Li C."/>
            <person name="Zhang P."/>
            <person name="Huang Z."/>
            <person name="Berger S.L."/>
            <person name="Reinberg D."/>
            <person name="Wang J."/>
            <person name="Liebig J."/>
        </authorList>
    </citation>
    <scope>NUCLEOTIDE SEQUENCE [LARGE SCALE GENOMIC DNA]</scope>
    <source>
        <strain evidence="17 18">R22 G/1</strain>
    </source>
</reference>
<evidence type="ECO:0000256" key="8">
    <source>
        <dbReference type="ARBA" id="ARBA00022786"/>
    </source>
</evidence>
<evidence type="ECO:0000256" key="15">
    <source>
        <dbReference type="SAM" id="Phobius"/>
    </source>
</evidence>
<sequence length="341" mass="38821">MDFLGEILTFGIDSVIFAICLKQYIYYRNAVKAIQNVELYDGPDLDNVVNNNINNKIHHVAVRGLVKPLGEPLQSINKKHVLGVIQKLSIKEHVIARTSAGFWSDQTRTMQKIFNVIPFVLKKDSFSVEVIDPLSADILDLDVISDHYEPIVPTVLDHVWGFLTGVRQRGVQTTEKMLRVDSIITIIGELSKSETKSDMLTLQSPLNGSPFYITSMSLPTLIRKLDDHRKIYRVICIICGTIGLLIGGTVMRRYWKDKEQKRIAEELRRTLEISRRQRRQRVRDTDLRTDQICVICNTNAREIILLPCGHVCICEDCSDSINNNCPICRTPIMQKAAAYII</sequence>
<dbReference type="EMBL" id="GL447585">
    <property type="protein sequence ID" value="EFN86310.1"/>
    <property type="molecule type" value="Genomic_DNA"/>
</dbReference>
<evidence type="ECO:0000256" key="10">
    <source>
        <dbReference type="ARBA" id="ARBA00022833"/>
    </source>
</evidence>
<gene>
    <name evidence="17" type="ORF">EAI_15578</name>
</gene>
<keyword evidence="6" id="KW-0479">Metal-binding</keyword>
<dbReference type="PANTHER" id="PTHR12183:SF32">
    <property type="entry name" value="MITOCHONDRIAL E3 UBIQUITIN PROTEIN LIGASE 1"/>
    <property type="match status" value="1"/>
</dbReference>
<evidence type="ECO:0000256" key="5">
    <source>
        <dbReference type="ARBA" id="ARBA00022692"/>
    </source>
</evidence>
<dbReference type="OrthoDB" id="66726at2759"/>
<keyword evidence="8" id="KW-0833">Ubl conjugation pathway</keyword>
<dbReference type="InterPro" id="IPR051652">
    <property type="entry name" value="MDM2_MDM4_MUL1"/>
</dbReference>
<dbReference type="OMA" id="YILWKQY"/>
<dbReference type="SUPFAM" id="SSF57850">
    <property type="entry name" value="RING/U-box"/>
    <property type="match status" value="1"/>
</dbReference>
<evidence type="ECO:0000256" key="4">
    <source>
        <dbReference type="ARBA" id="ARBA00022679"/>
    </source>
</evidence>
<dbReference type="InParanoid" id="E2BD82"/>
<evidence type="ECO:0000256" key="9">
    <source>
        <dbReference type="ARBA" id="ARBA00022787"/>
    </source>
</evidence>
<feature type="transmembrane region" description="Helical" evidence="15">
    <location>
        <begin position="231"/>
        <end position="251"/>
    </location>
</feature>
<dbReference type="Pfam" id="PF12483">
    <property type="entry name" value="GIDE"/>
    <property type="match status" value="1"/>
</dbReference>
<keyword evidence="12" id="KW-0496">Mitochondrion</keyword>
<evidence type="ECO:0000256" key="14">
    <source>
        <dbReference type="PROSITE-ProRule" id="PRU00175"/>
    </source>
</evidence>
<dbReference type="Pfam" id="PF13920">
    <property type="entry name" value="zf-C3HC4_3"/>
    <property type="match status" value="1"/>
</dbReference>
<keyword evidence="18" id="KW-1185">Reference proteome</keyword>
<dbReference type="EC" id="2.3.2.27" evidence="3"/>
<evidence type="ECO:0000313" key="17">
    <source>
        <dbReference type="EMBL" id="EFN86310.1"/>
    </source>
</evidence>
<keyword evidence="10" id="KW-0862">Zinc</keyword>
<evidence type="ECO:0000256" key="1">
    <source>
        <dbReference type="ARBA" id="ARBA00000900"/>
    </source>
</evidence>
<dbReference type="Gene3D" id="3.30.40.10">
    <property type="entry name" value="Zinc/RING finger domain, C3HC4 (zinc finger)"/>
    <property type="match status" value="1"/>
</dbReference>
<keyword evidence="17" id="KW-0436">Ligase</keyword>
<comment type="catalytic activity">
    <reaction evidence="1">
        <text>S-ubiquitinyl-[E2 ubiquitin-conjugating enzyme]-L-cysteine + [acceptor protein]-L-lysine = [E2 ubiquitin-conjugating enzyme]-L-cysteine + N(6)-ubiquitinyl-[acceptor protein]-L-lysine.</text>
        <dbReference type="EC" id="2.3.2.27"/>
    </reaction>
</comment>
<evidence type="ECO:0000256" key="11">
    <source>
        <dbReference type="ARBA" id="ARBA00022989"/>
    </source>
</evidence>
<keyword evidence="11 15" id="KW-1133">Transmembrane helix</keyword>
<keyword evidence="4" id="KW-0808">Transferase</keyword>
<dbReference type="Proteomes" id="UP000008237">
    <property type="component" value="Unassembled WGS sequence"/>
</dbReference>